<feature type="transmembrane region" description="Helical" evidence="1">
    <location>
        <begin position="23"/>
        <end position="46"/>
    </location>
</feature>
<evidence type="ECO:0000256" key="1">
    <source>
        <dbReference type="SAM" id="Phobius"/>
    </source>
</evidence>
<organism evidence="2 3">
    <name type="scientific">[Bacillus] enclensis</name>
    <dbReference type="NCBI Taxonomy" id="1402860"/>
    <lineage>
        <taxon>Bacteria</taxon>
        <taxon>Bacillati</taxon>
        <taxon>Bacillota</taxon>
        <taxon>Bacilli</taxon>
        <taxon>Bacillales</taxon>
        <taxon>Bacillaceae</taxon>
        <taxon>Rossellomorea</taxon>
    </lineage>
</organism>
<evidence type="ECO:0000313" key="3">
    <source>
        <dbReference type="Proteomes" id="UP000181997"/>
    </source>
</evidence>
<dbReference type="RefSeq" id="WP_058297733.1">
    <property type="nucleotide sequence ID" value="NZ_FMAU01000001.1"/>
</dbReference>
<proteinExistence type="predicted"/>
<evidence type="ECO:0000313" key="2">
    <source>
        <dbReference type="EMBL" id="SCB87131.1"/>
    </source>
</evidence>
<keyword evidence="3" id="KW-1185">Reference proteome</keyword>
<sequence length="133" mass="15221">MLKVNIIITSKFNRKYLNEGGFLLPYSMLLFMIVITAAVLSTSLFLSKYRYLVNMGEVYERKVSIAHGALLGMKDPVPASVIHEGDFGETEVVNSLLNEHEVLMEITYQTDEKVFKPVSVVYNRETKQIIDWK</sequence>
<gene>
    <name evidence="2" type="ORF">GA0061094_1062</name>
</gene>
<keyword evidence="1" id="KW-0812">Transmembrane</keyword>
<dbReference type="OrthoDB" id="2886542at2"/>
<keyword evidence="1" id="KW-0472">Membrane</keyword>
<dbReference type="EMBL" id="FMAU01000001">
    <property type="protein sequence ID" value="SCB87131.1"/>
    <property type="molecule type" value="Genomic_DNA"/>
</dbReference>
<name>A0A0V8HMD1_9BACI</name>
<reference evidence="3" key="1">
    <citation type="submission" date="2016-08" db="EMBL/GenBank/DDBJ databases">
        <authorList>
            <person name="Varghese N."/>
            <person name="Submissions Spin"/>
        </authorList>
    </citation>
    <scope>NUCLEOTIDE SEQUENCE [LARGE SCALE GENOMIC DNA]</scope>
    <source>
        <strain evidence="3">SGD-1123</strain>
    </source>
</reference>
<keyword evidence="1" id="KW-1133">Transmembrane helix</keyword>
<protein>
    <recommendedName>
        <fullName evidence="4">ComG operon protein 7</fullName>
    </recommendedName>
</protein>
<accession>A0A0V8HMD1</accession>
<dbReference type="Proteomes" id="UP000181997">
    <property type="component" value="Unassembled WGS sequence"/>
</dbReference>
<dbReference type="AlphaFoldDB" id="A0A0V8HMD1"/>
<evidence type="ECO:0008006" key="4">
    <source>
        <dbReference type="Google" id="ProtNLM"/>
    </source>
</evidence>